<dbReference type="GO" id="GO:0016757">
    <property type="term" value="F:glycosyltransferase activity"/>
    <property type="evidence" value="ECO:0007669"/>
    <property type="project" value="UniProtKB-KW"/>
</dbReference>
<evidence type="ECO:0000256" key="1">
    <source>
        <dbReference type="SAM" id="MobiDB-lite"/>
    </source>
</evidence>
<feature type="region of interest" description="Disordered" evidence="1">
    <location>
        <begin position="120"/>
        <end position="140"/>
    </location>
</feature>
<reference evidence="4" key="1">
    <citation type="journal article" date="2019" name="Int. J. Syst. Evol. Microbiol.">
        <title>The Global Catalogue of Microorganisms (GCM) 10K type strain sequencing project: providing services to taxonomists for standard genome sequencing and annotation.</title>
        <authorList>
            <consortium name="The Broad Institute Genomics Platform"/>
            <consortium name="The Broad Institute Genome Sequencing Center for Infectious Disease"/>
            <person name="Wu L."/>
            <person name="Ma J."/>
        </authorList>
    </citation>
    <scope>NUCLEOTIDE SEQUENCE [LARGE SCALE GENOMIC DNA]</scope>
    <source>
        <strain evidence="4">CCUG 54522</strain>
    </source>
</reference>
<evidence type="ECO:0000259" key="2">
    <source>
        <dbReference type="Pfam" id="PF00535"/>
    </source>
</evidence>
<dbReference type="InterPro" id="IPR029044">
    <property type="entry name" value="Nucleotide-diphossugar_trans"/>
</dbReference>
<gene>
    <name evidence="3" type="ORF">ACFPYL_03730</name>
</gene>
<dbReference type="RefSeq" id="WP_379150468.1">
    <property type="nucleotide sequence ID" value="NZ_JBHSRJ010000002.1"/>
</dbReference>
<dbReference type="InterPro" id="IPR001173">
    <property type="entry name" value="Glyco_trans_2-like"/>
</dbReference>
<feature type="compositionally biased region" description="Basic residues" evidence="1">
    <location>
        <begin position="441"/>
        <end position="456"/>
    </location>
</feature>
<dbReference type="Proteomes" id="UP001596135">
    <property type="component" value="Unassembled WGS sequence"/>
</dbReference>
<accession>A0ABW1LF95</accession>
<dbReference type="CDD" id="cd00761">
    <property type="entry name" value="Glyco_tranf_GTA_type"/>
    <property type="match status" value="1"/>
</dbReference>
<feature type="compositionally biased region" description="Low complexity" evidence="1">
    <location>
        <begin position="425"/>
        <end position="437"/>
    </location>
</feature>
<evidence type="ECO:0000313" key="3">
    <source>
        <dbReference type="EMBL" id="MFC6042165.1"/>
    </source>
</evidence>
<dbReference type="Gene3D" id="3.90.550.10">
    <property type="entry name" value="Spore Coat Polysaccharide Biosynthesis Protein SpsA, Chain A"/>
    <property type="match status" value="1"/>
</dbReference>
<keyword evidence="3" id="KW-0808">Transferase</keyword>
<feature type="domain" description="Glycosyltransferase 2-like" evidence="2">
    <location>
        <begin position="19"/>
        <end position="119"/>
    </location>
</feature>
<feature type="region of interest" description="Disordered" evidence="1">
    <location>
        <begin position="419"/>
        <end position="456"/>
    </location>
</feature>
<dbReference type="EMBL" id="JBHSRJ010000002">
    <property type="protein sequence ID" value="MFC6042165.1"/>
    <property type="molecule type" value="Genomic_DNA"/>
</dbReference>
<sequence length="456" mass="47887">MPLRVSVLVPPAAAGSRSLLASLDRQTLPAAEFEVLIGDDERDPDLTARLDDLVAHRTNVARVPVPVGGDVAATLLDRASGEYVVAVPADRVFTPDALALLCDRADATGADVCLGLTGRAGSRPAGLPSDPDRLAGPAGGLRRRRATTAAQVADDLAGADATADGAAAVASTLCFVDGTPPDRPAPPEADRSVRARVVRATWTDGVLEVVAKLTEPSDDVRASVYSDRTGVEWPLTDVQVDGERVTLRIDPSSVPGVGTLPDGTWWPSLRIGGRSPVLLGGRPQKVHGASVRERTVISFSGARKRVGLDVGGHAHQPIRRLDPSVTSVVEDSRGSLLTSRLKKIDLAPGSRPTGELRLGRMPVVAWLEHDGTGPVLRAWVSGLAGESSLYTRFGHAHFAPTGTRLVVDGVGAMTVTRTVRRPAPEAETPEPSAAAPEHQPGRARRLAGRVRRSVRG</sequence>
<dbReference type="SUPFAM" id="SSF53448">
    <property type="entry name" value="Nucleotide-diphospho-sugar transferases"/>
    <property type="match status" value="1"/>
</dbReference>
<dbReference type="Pfam" id="PF00535">
    <property type="entry name" value="Glycos_transf_2"/>
    <property type="match status" value="1"/>
</dbReference>
<keyword evidence="4" id="KW-1185">Reference proteome</keyword>
<dbReference type="EC" id="2.4.-.-" evidence="3"/>
<organism evidence="3 4">
    <name type="scientific">Nocardioides hankookensis</name>
    <dbReference type="NCBI Taxonomy" id="443157"/>
    <lineage>
        <taxon>Bacteria</taxon>
        <taxon>Bacillati</taxon>
        <taxon>Actinomycetota</taxon>
        <taxon>Actinomycetes</taxon>
        <taxon>Propionibacteriales</taxon>
        <taxon>Nocardioidaceae</taxon>
        <taxon>Nocardioides</taxon>
    </lineage>
</organism>
<protein>
    <submittedName>
        <fullName evidence="3">Glycosyltransferase</fullName>
        <ecNumber evidence="3">2.4.-.-</ecNumber>
    </submittedName>
</protein>
<keyword evidence="3" id="KW-0328">Glycosyltransferase</keyword>
<name>A0ABW1LF95_9ACTN</name>
<evidence type="ECO:0000313" key="4">
    <source>
        <dbReference type="Proteomes" id="UP001596135"/>
    </source>
</evidence>
<proteinExistence type="predicted"/>
<comment type="caution">
    <text evidence="3">The sequence shown here is derived from an EMBL/GenBank/DDBJ whole genome shotgun (WGS) entry which is preliminary data.</text>
</comment>